<feature type="signal peptide" evidence="1">
    <location>
        <begin position="1"/>
        <end position="23"/>
    </location>
</feature>
<keyword evidence="3" id="KW-1185">Reference proteome</keyword>
<dbReference type="OrthoDB" id="344729at2"/>
<dbReference type="EMBL" id="LPWD01000096">
    <property type="protein sequence ID" value="ODS03525.1"/>
    <property type="molecule type" value="Genomic_DNA"/>
</dbReference>
<evidence type="ECO:0000313" key="2">
    <source>
        <dbReference type="EMBL" id="ODS03525.1"/>
    </source>
</evidence>
<dbReference type="Proteomes" id="UP000095042">
    <property type="component" value="Unassembled WGS sequence"/>
</dbReference>
<accession>A0A1E3WCJ3</accession>
<evidence type="ECO:0008006" key="4">
    <source>
        <dbReference type="Google" id="ProtNLM"/>
    </source>
</evidence>
<dbReference type="RefSeq" id="WP_069623272.1">
    <property type="nucleotide sequence ID" value="NZ_LPWD01000096.1"/>
</dbReference>
<gene>
    <name evidence="2" type="ORF">AUC71_09155</name>
</gene>
<organism evidence="2 3">
    <name type="scientific">Methyloceanibacter marginalis</name>
    <dbReference type="NCBI Taxonomy" id="1774971"/>
    <lineage>
        <taxon>Bacteria</taxon>
        <taxon>Pseudomonadati</taxon>
        <taxon>Pseudomonadota</taxon>
        <taxon>Alphaproteobacteria</taxon>
        <taxon>Hyphomicrobiales</taxon>
        <taxon>Hyphomicrobiaceae</taxon>
        <taxon>Methyloceanibacter</taxon>
    </lineage>
</organism>
<evidence type="ECO:0000313" key="3">
    <source>
        <dbReference type="Proteomes" id="UP000095042"/>
    </source>
</evidence>
<sequence>MKTSVLIGAALAAWVGFTAPAFAGPEVNTATGAVIVDGDPAPGLAVHGFDVVAYFNEGKPVQGDAKFAVVHEEATYRFVSQANLDAFKASPDKYEPAYGGYCAYGVSVGAKFDGDPRYWKIVDGKLYLNLDADIQKAWLEDVPGAIKKAEANWPDLADKLPSEIN</sequence>
<keyword evidence="1" id="KW-0732">Signal</keyword>
<reference evidence="2 3" key="1">
    <citation type="journal article" date="2016" name="Environ. Microbiol.">
        <title>New Methyloceanibacter diversity from North Sea sediments includes methanotroph containing solely the soluble methane monooxygenase.</title>
        <authorList>
            <person name="Vekeman B."/>
            <person name="Kerckhof F.M."/>
            <person name="Cremers G."/>
            <person name="de Vos P."/>
            <person name="Vandamme P."/>
            <person name="Boon N."/>
            <person name="Op den Camp H.J."/>
            <person name="Heylen K."/>
        </authorList>
    </citation>
    <scope>NUCLEOTIDE SEQUENCE [LARGE SCALE GENOMIC DNA]</scope>
    <source>
        <strain evidence="2 3">R-67177</strain>
    </source>
</reference>
<protein>
    <recommendedName>
        <fullName evidence="4">YHS domain-containing protein</fullName>
    </recommendedName>
</protein>
<feature type="chain" id="PRO_5009139340" description="YHS domain-containing protein" evidence="1">
    <location>
        <begin position="24"/>
        <end position="165"/>
    </location>
</feature>
<dbReference type="AlphaFoldDB" id="A0A1E3WCJ3"/>
<evidence type="ECO:0000256" key="1">
    <source>
        <dbReference type="SAM" id="SignalP"/>
    </source>
</evidence>
<name>A0A1E3WCJ3_9HYPH</name>
<comment type="caution">
    <text evidence="2">The sequence shown here is derived from an EMBL/GenBank/DDBJ whole genome shotgun (WGS) entry which is preliminary data.</text>
</comment>
<dbReference type="NCBIfam" id="NF041384">
    <property type="entry name" value="YHS_seleno_dom"/>
    <property type="match status" value="1"/>
</dbReference>
<proteinExistence type="predicted"/>